<accession>A0A9D7SBD8</accession>
<dbReference type="Proteomes" id="UP000808349">
    <property type="component" value="Unassembled WGS sequence"/>
</dbReference>
<dbReference type="AlphaFoldDB" id="A0A9D7SBD8"/>
<gene>
    <name evidence="1" type="ORF">IPO85_11495</name>
</gene>
<reference evidence="1 2" key="1">
    <citation type="submission" date="2020-10" db="EMBL/GenBank/DDBJ databases">
        <title>Connecting structure to function with the recovery of over 1000 high-quality activated sludge metagenome-assembled genomes encoding full-length rRNA genes using long-read sequencing.</title>
        <authorList>
            <person name="Singleton C.M."/>
            <person name="Petriglieri F."/>
            <person name="Kristensen J.M."/>
            <person name="Kirkegaard R.H."/>
            <person name="Michaelsen T.Y."/>
            <person name="Andersen M.H."/>
            <person name="Karst S.M."/>
            <person name="Dueholm M.S."/>
            <person name="Nielsen P.H."/>
            <person name="Albertsen M."/>
        </authorList>
    </citation>
    <scope>NUCLEOTIDE SEQUENCE [LARGE SCALE GENOMIC DNA]</scope>
    <source>
        <strain evidence="1">Ribe_18-Q3-R11-54_BAT3C.373</strain>
    </source>
</reference>
<evidence type="ECO:0000313" key="2">
    <source>
        <dbReference type="Proteomes" id="UP000808349"/>
    </source>
</evidence>
<comment type="caution">
    <text evidence="1">The sequence shown here is derived from an EMBL/GenBank/DDBJ whole genome shotgun (WGS) entry which is preliminary data.</text>
</comment>
<dbReference type="EMBL" id="JADKFW010000007">
    <property type="protein sequence ID" value="MBK9718114.1"/>
    <property type="molecule type" value="Genomic_DNA"/>
</dbReference>
<name>A0A9D7SBD8_9BACT</name>
<evidence type="ECO:0000313" key="1">
    <source>
        <dbReference type="EMBL" id="MBK9718114.1"/>
    </source>
</evidence>
<sequence>MEIHAMTIEEIFEEVENYSITSIELIKFNAIDVSADVIASVYSKFIIIICDHYLFLL</sequence>
<organism evidence="1 2">
    <name type="scientific">Candidatus Defluviibacterium haderslevense</name>
    <dbReference type="NCBI Taxonomy" id="2981993"/>
    <lineage>
        <taxon>Bacteria</taxon>
        <taxon>Pseudomonadati</taxon>
        <taxon>Bacteroidota</taxon>
        <taxon>Saprospiria</taxon>
        <taxon>Saprospirales</taxon>
        <taxon>Saprospiraceae</taxon>
        <taxon>Candidatus Defluviibacterium</taxon>
    </lineage>
</organism>
<proteinExistence type="predicted"/>
<protein>
    <submittedName>
        <fullName evidence="1">Uncharacterized protein</fullName>
    </submittedName>
</protein>